<keyword evidence="5" id="KW-1185">Reference proteome</keyword>
<evidence type="ECO:0000256" key="1">
    <source>
        <dbReference type="ARBA" id="ARBA00010062"/>
    </source>
</evidence>
<dbReference type="SUPFAM" id="SSF53822">
    <property type="entry name" value="Periplasmic binding protein-like I"/>
    <property type="match status" value="1"/>
</dbReference>
<dbReference type="Pfam" id="PF13458">
    <property type="entry name" value="Peripla_BP_6"/>
    <property type="match status" value="1"/>
</dbReference>
<evidence type="ECO:0000259" key="3">
    <source>
        <dbReference type="Pfam" id="PF13458"/>
    </source>
</evidence>
<sequence length="398" mass="43873">MEHVGRWMMCIAMICGCIMGYGQTPDKYMEFSLEELAAVDVEKPLLPVEVDSAYVVSGKTVNIGYILPISGYPYFTKELINSANLAIQEINNKGGVLNKKLALIPADIGGTEDFILDRTKLLANKFNTQLFIGPTSSDGLISISEKILPKTDLMVVSPTATSPVITNLNDRGLIFRTCPSDAIQGEETAKFCYNELNAKTAAVLYQNNFYGSNLKDAFVKNFENEGGKVLNTVKFNPLINLEFYDMSNKLDSLFQGKADMVYVISLAKSFSIISDKIAKQDLITKDYHPIIVSSDGARGEDLAKQGNLSVLEGMYGLYLPFTGNKEFGKKYEKQYGTKPFSLAAEYTYDIIYMISLAILEGNSTDPEDVSTHLTSISKNGLPVTGEDGPIRVFRCVSR</sequence>
<dbReference type="InterPro" id="IPR028081">
    <property type="entry name" value="Leu-bd"/>
</dbReference>
<dbReference type="PANTHER" id="PTHR30483:SF6">
    <property type="entry name" value="PERIPLASMIC BINDING PROTEIN OF ABC TRANSPORTER FOR NATURAL AMINO ACIDS"/>
    <property type="match status" value="1"/>
</dbReference>
<keyword evidence="2" id="KW-0732">Signal</keyword>
<proteinExistence type="inferred from homology"/>
<evidence type="ECO:0000313" key="4">
    <source>
        <dbReference type="EMBL" id="MTI23781.1"/>
    </source>
</evidence>
<dbReference type="EMBL" id="SMLW01000301">
    <property type="protein sequence ID" value="MTI23781.1"/>
    <property type="molecule type" value="Genomic_DNA"/>
</dbReference>
<evidence type="ECO:0000313" key="5">
    <source>
        <dbReference type="Proteomes" id="UP000798808"/>
    </source>
</evidence>
<accession>A0ABW9RIG4</accession>
<protein>
    <submittedName>
        <fullName evidence="4">ABC transporter substrate-binding protein</fullName>
    </submittedName>
</protein>
<dbReference type="PROSITE" id="PS51257">
    <property type="entry name" value="PROKAR_LIPOPROTEIN"/>
    <property type="match status" value="1"/>
</dbReference>
<reference evidence="4 5" key="1">
    <citation type="submission" date="2019-02" db="EMBL/GenBank/DDBJ databases">
        <authorList>
            <person name="Goldberg S.R."/>
            <person name="Haltli B.A."/>
            <person name="Correa H."/>
            <person name="Russell K.G."/>
        </authorList>
    </citation>
    <scope>NUCLEOTIDE SEQUENCE [LARGE SCALE GENOMIC DNA]</scope>
    <source>
        <strain evidence="4 5">JCM 16186</strain>
    </source>
</reference>
<dbReference type="Proteomes" id="UP000798808">
    <property type="component" value="Unassembled WGS sequence"/>
</dbReference>
<dbReference type="PANTHER" id="PTHR30483">
    <property type="entry name" value="LEUCINE-SPECIFIC-BINDING PROTEIN"/>
    <property type="match status" value="1"/>
</dbReference>
<feature type="domain" description="Leucine-binding protein" evidence="3">
    <location>
        <begin position="60"/>
        <end position="381"/>
    </location>
</feature>
<dbReference type="InterPro" id="IPR028082">
    <property type="entry name" value="Peripla_BP_I"/>
</dbReference>
<dbReference type="Gene3D" id="3.40.50.2300">
    <property type="match status" value="2"/>
</dbReference>
<evidence type="ECO:0000256" key="2">
    <source>
        <dbReference type="ARBA" id="ARBA00022729"/>
    </source>
</evidence>
<comment type="caution">
    <text evidence="4">The sequence shown here is derived from an EMBL/GenBank/DDBJ whole genome shotgun (WGS) entry which is preliminary data.</text>
</comment>
<name>A0ABW9RIG4_9BACT</name>
<gene>
    <name evidence="4" type="ORF">E1163_02345</name>
</gene>
<organism evidence="4 5">
    <name type="scientific">Fulvivirga kasyanovii</name>
    <dbReference type="NCBI Taxonomy" id="396812"/>
    <lineage>
        <taxon>Bacteria</taxon>
        <taxon>Pseudomonadati</taxon>
        <taxon>Bacteroidota</taxon>
        <taxon>Cytophagia</taxon>
        <taxon>Cytophagales</taxon>
        <taxon>Fulvivirgaceae</taxon>
        <taxon>Fulvivirga</taxon>
    </lineage>
</organism>
<comment type="similarity">
    <text evidence="1">Belongs to the leucine-binding protein family.</text>
</comment>
<dbReference type="InterPro" id="IPR051010">
    <property type="entry name" value="BCAA_transport"/>
</dbReference>
<dbReference type="RefSeq" id="WP_155169073.1">
    <property type="nucleotide sequence ID" value="NZ_BAAAFL010000033.1"/>
</dbReference>